<proteinExistence type="predicted"/>
<protein>
    <submittedName>
        <fullName evidence="1">Uncharacterized protein</fullName>
    </submittedName>
</protein>
<gene>
    <name evidence="1" type="ORF">MFFC18_31970</name>
</gene>
<evidence type="ECO:0000313" key="2">
    <source>
        <dbReference type="Proteomes" id="UP000322214"/>
    </source>
</evidence>
<evidence type="ECO:0000313" key="1">
    <source>
        <dbReference type="EMBL" id="QEG23301.1"/>
    </source>
</evidence>
<reference evidence="1 2" key="1">
    <citation type="submission" date="2019-08" db="EMBL/GenBank/DDBJ databases">
        <title>Deep-cultivation of Planctomycetes and their phenomic and genomic characterization uncovers novel biology.</title>
        <authorList>
            <person name="Wiegand S."/>
            <person name="Jogler M."/>
            <person name="Boedeker C."/>
            <person name="Pinto D."/>
            <person name="Vollmers J."/>
            <person name="Rivas-Marin E."/>
            <person name="Kohn T."/>
            <person name="Peeters S.H."/>
            <person name="Heuer A."/>
            <person name="Rast P."/>
            <person name="Oberbeckmann S."/>
            <person name="Bunk B."/>
            <person name="Jeske O."/>
            <person name="Meyerdierks A."/>
            <person name="Storesund J.E."/>
            <person name="Kallscheuer N."/>
            <person name="Luecker S."/>
            <person name="Lage O.M."/>
            <person name="Pohl T."/>
            <person name="Merkel B.J."/>
            <person name="Hornburger P."/>
            <person name="Mueller R.-W."/>
            <person name="Bruemmer F."/>
            <person name="Labrenz M."/>
            <person name="Spormann A.M."/>
            <person name="Op den Camp H."/>
            <person name="Overmann J."/>
            <person name="Amann R."/>
            <person name="Jetten M.S.M."/>
            <person name="Mascher T."/>
            <person name="Medema M.H."/>
            <person name="Devos D.P."/>
            <person name="Kaster A.-K."/>
            <person name="Ovreas L."/>
            <person name="Rohde M."/>
            <person name="Galperin M.Y."/>
            <person name="Jogler C."/>
        </authorList>
    </citation>
    <scope>NUCLEOTIDE SEQUENCE [LARGE SCALE GENOMIC DNA]</scope>
    <source>
        <strain evidence="1 2">FC18</strain>
    </source>
</reference>
<name>A0A5B9PKV9_9BACT</name>
<accession>A0A5B9PKV9</accession>
<dbReference type="RefSeq" id="WP_148618894.1">
    <property type="nucleotide sequence ID" value="NZ_CP042912.1"/>
</dbReference>
<sequence>MRTLATTLLGIICFGVFSSNDCEAQLFRGRFTQNTAARQPNVAPPIFVKPAGHVGTYVPQDRSGPTVFPADSYYADSRNPVISRILDGKMTRKYRDPVEVDSRYIGGFHQSHFQNLGIPSGDIGLRGNAYNWRTW</sequence>
<dbReference type="AlphaFoldDB" id="A0A5B9PKV9"/>
<dbReference type="KEGG" id="mff:MFFC18_31970"/>
<organism evidence="1 2">
    <name type="scientific">Mariniblastus fucicola</name>
    <dbReference type="NCBI Taxonomy" id="980251"/>
    <lineage>
        <taxon>Bacteria</taxon>
        <taxon>Pseudomonadati</taxon>
        <taxon>Planctomycetota</taxon>
        <taxon>Planctomycetia</taxon>
        <taxon>Pirellulales</taxon>
        <taxon>Pirellulaceae</taxon>
        <taxon>Mariniblastus</taxon>
    </lineage>
</organism>
<dbReference type="STRING" id="980251.GCA_001642875_00592"/>
<dbReference type="EMBL" id="CP042912">
    <property type="protein sequence ID" value="QEG23301.1"/>
    <property type="molecule type" value="Genomic_DNA"/>
</dbReference>
<dbReference type="Proteomes" id="UP000322214">
    <property type="component" value="Chromosome"/>
</dbReference>
<keyword evidence="2" id="KW-1185">Reference proteome</keyword>